<evidence type="ECO:0000313" key="2">
    <source>
        <dbReference type="Proteomes" id="UP000014244"/>
    </source>
</evidence>
<dbReference type="AlphaFoldDB" id="A0A829HAB1"/>
<organism evidence="1 2">
    <name type="scientific">Lacticaseibacillus paracasei subsp. paracasei Lpp41</name>
    <dbReference type="NCBI Taxonomy" id="1256208"/>
    <lineage>
        <taxon>Bacteria</taxon>
        <taxon>Bacillati</taxon>
        <taxon>Bacillota</taxon>
        <taxon>Bacilli</taxon>
        <taxon>Lactobacillales</taxon>
        <taxon>Lactobacillaceae</taxon>
        <taxon>Lacticaseibacillus</taxon>
    </lineage>
</organism>
<protein>
    <submittedName>
        <fullName evidence="1">Phage-related tail component</fullName>
    </submittedName>
</protein>
<proteinExistence type="predicted"/>
<dbReference type="Proteomes" id="UP000014244">
    <property type="component" value="Unassembled WGS sequence"/>
</dbReference>
<evidence type="ECO:0000313" key="1">
    <source>
        <dbReference type="EMBL" id="EPC75659.1"/>
    </source>
</evidence>
<dbReference type="EMBL" id="ANKE01000093">
    <property type="protein sequence ID" value="EPC75659.1"/>
    <property type="molecule type" value="Genomic_DNA"/>
</dbReference>
<accession>A0A829HAB1</accession>
<sequence>AHSVATKTFNNTPYKDVPVNLLTGNGYHTVTGSLTQGYLSNETTNDLLTLFKGLEGQTVTVSVDYEYSGFIAGSGFNRIGWETQITADTATYSGPWYYPNNDSGTGRISSTFVVPKNITSVYESMGFIQFSGSGTGTLSHLKLEKGSVATPWSPNPSDPEYYADTITVHNGGTYPVEPVITATMHADNGMVGIVNDRPGILQF</sequence>
<comment type="caution">
    <text evidence="1">The sequence shown here is derived from an EMBL/GenBank/DDBJ whole genome shotgun (WGS) entry which is preliminary data.</text>
</comment>
<feature type="non-terminal residue" evidence="1">
    <location>
        <position position="203"/>
    </location>
</feature>
<name>A0A829HAB1_LACPA</name>
<feature type="non-terminal residue" evidence="1">
    <location>
        <position position="1"/>
    </location>
</feature>
<reference evidence="1 2" key="1">
    <citation type="journal article" date="2013" name="PLoS ONE">
        <title>Lactobacillus paracasei comparative genomics: towards species pan-genome definition and exploitation of diversity.</title>
        <authorList>
            <person name="Smokvina T."/>
            <person name="Wels M."/>
            <person name="Polka J."/>
            <person name="Chervaux C."/>
            <person name="Brisse S."/>
            <person name="Boekhorst J."/>
            <person name="van Hylckama Vlieg J.E."/>
            <person name="Siezen R.J."/>
        </authorList>
    </citation>
    <scope>NUCLEOTIDE SEQUENCE [LARGE SCALE GENOMIC DNA]</scope>
    <source>
        <strain evidence="1 2">Lpp41</strain>
    </source>
</reference>
<gene>
    <name evidence="1" type="ORF">Lpp41_01754</name>
</gene>